<accession>A0A401RPP5</accession>
<dbReference type="Proteomes" id="UP000287033">
    <property type="component" value="Unassembled WGS sequence"/>
</dbReference>
<keyword evidence="3" id="KW-1185">Reference proteome</keyword>
<feature type="region of interest" description="Disordered" evidence="1">
    <location>
        <begin position="1"/>
        <end position="43"/>
    </location>
</feature>
<dbReference type="OrthoDB" id="5371837at2759"/>
<name>A0A401RPP5_CHIPU</name>
<organism evidence="2 3">
    <name type="scientific">Chiloscyllium punctatum</name>
    <name type="common">Brownbanded bambooshark</name>
    <name type="synonym">Hemiscyllium punctatum</name>
    <dbReference type="NCBI Taxonomy" id="137246"/>
    <lineage>
        <taxon>Eukaryota</taxon>
        <taxon>Metazoa</taxon>
        <taxon>Chordata</taxon>
        <taxon>Craniata</taxon>
        <taxon>Vertebrata</taxon>
        <taxon>Chondrichthyes</taxon>
        <taxon>Elasmobranchii</taxon>
        <taxon>Galeomorphii</taxon>
        <taxon>Galeoidea</taxon>
        <taxon>Orectolobiformes</taxon>
        <taxon>Hemiscylliidae</taxon>
        <taxon>Chiloscyllium</taxon>
    </lineage>
</organism>
<evidence type="ECO:0000313" key="2">
    <source>
        <dbReference type="EMBL" id="GCC20076.1"/>
    </source>
</evidence>
<dbReference type="AlphaFoldDB" id="A0A401RPP5"/>
<comment type="caution">
    <text evidence="2">The sequence shown here is derived from an EMBL/GenBank/DDBJ whole genome shotgun (WGS) entry which is preliminary data.</text>
</comment>
<evidence type="ECO:0000256" key="1">
    <source>
        <dbReference type="SAM" id="MobiDB-lite"/>
    </source>
</evidence>
<gene>
    <name evidence="2" type="ORF">chiPu_0018723</name>
</gene>
<evidence type="ECO:0000313" key="3">
    <source>
        <dbReference type="Proteomes" id="UP000287033"/>
    </source>
</evidence>
<proteinExistence type="predicted"/>
<protein>
    <submittedName>
        <fullName evidence="2">Uncharacterized protein</fullName>
    </submittedName>
</protein>
<dbReference type="EMBL" id="BEZZ01001665">
    <property type="protein sequence ID" value="GCC20076.1"/>
    <property type="molecule type" value="Genomic_DNA"/>
</dbReference>
<sequence>MATAAGVAMLPGAPEQRAAAAESSSRDQVQHHGQRPQSPAPCNRHTYSILIVIGEIATDNQLRSAILHVEQGEETAQQIK</sequence>
<reference evidence="2 3" key="1">
    <citation type="journal article" date="2018" name="Nat. Ecol. Evol.">
        <title>Shark genomes provide insights into elasmobranch evolution and the origin of vertebrates.</title>
        <authorList>
            <person name="Hara Y"/>
            <person name="Yamaguchi K"/>
            <person name="Onimaru K"/>
            <person name="Kadota M"/>
            <person name="Koyanagi M"/>
            <person name="Keeley SD"/>
            <person name="Tatsumi K"/>
            <person name="Tanaka K"/>
            <person name="Motone F"/>
            <person name="Kageyama Y"/>
            <person name="Nozu R"/>
            <person name="Adachi N"/>
            <person name="Nishimura O"/>
            <person name="Nakagawa R"/>
            <person name="Tanegashima C"/>
            <person name="Kiyatake I"/>
            <person name="Matsumoto R"/>
            <person name="Murakumo K"/>
            <person name="Nishida K"/>
            <person name="Terakita A"/>
            <person name="Kuratani S"/>
            <person name="Sato K"/>
            <person name="Hyodo S Kuraku.S."/>
        </authorList>
    </citation>
    <scope>NUCLEOTIDE SEQUENCE [LARGE SCALE GENOMIC DNA]</scope>
</reference>